<feature type="region of interest" description="Disordered" evidence="1">
    <location>
        <begin position="272"/>
        <end position="293"/>
    </location>
</feature>
<name>A0A238UZS2_9RHOB</name>
<dbReference type="InterPro" id="IPR002931">
    <property type="entry name" value="Transglutaminase-like"/>
</dbReference>
<dbReference type="PANTHER" id="PTHR33490:SF7">
    <property type="entry name" value="BLR2979 PROTEIN"/>
    <property type="match status" value="1"/>
</dbReference>
<evidence type="ECO:0000256" key="1">
    <source>
        <dbReference type="SAM" id="MobiDB-lite"/>
    </source>
</evidence>
<dbReference type="OrthoDB" id="9804023at2"/>
<dbReference type="Gene3D" id="3.10.620.30">
    <property type="match status" value="1"/>
</dbReference>
<reference evidence="3 4" key="1">
    <citation type="submission" date="2017-06" db="EMBL/GenBank/DDBJ databases">
        <authorList>
            <person name="Kim H.J."/>
            <person name="Triplett B.A."/>
        </authorList>
    </citation>
    <scope>NUCLEOTIDE SEQUENCE [LARGE SCALE GENOMIC DNA]</scope>
    <source>
        <strain evidence="3 4">DSM 29052</strain>
    </source>
</reference>
<gene>
    <name evidence="3" type="ORF">SAMN06265370_101390</name>
</gene>
<dbReference type="RefSeq" id="WP_089268816.1">
    <property type="nucleotide sequence ID" value="NZ_FZNN01000001.1"/>
</dbReference>
<evidence type="ECO:0000313" key="4">
    <source>
        <dbReference type="Proteomes" id="UP000198417"/>
    </source>
</evidence>
<dbReference type="Proteomes" id="UP000198417">
    <property type="component" value="Unassembled WGS sequence"/>
</dbReference>
<dbReference type="Pfam" id="PF01841">
    <property type="entry name" value="Transglut_core"/>
    <property type="match status" value="1"/>
</dbReference>
<accession>A0A238UZS2</accession>
<dbReference type="InterPro" id="IPR013589">
    <property type="entry name" value="Bac_transglu_N"/>
</dbReference>
<keyword evidence="3" id="KW-0378">Hydrolase</keyword>
<feature type="domain" description="Transglutaminase-like" evidence="2">
    <location>
        <begin position="176"/>
        <end position="247"/>
    </location>
</feature>
<protein>
    <submittedName>
        <fullName evidence="3">Transglutaminase-like enzyme, putative cysteine protease</fullName>
    </submittedName>
</protein>
<dbReference type="PANTHER" id="PTHR33490">
    <property type="entry name" value="BLR5614 PROTEIN-RELATED"/>
    <property type="match status" value="1"/>
</dbReference>
<proteinExistence type="predicted"/>
<dbReference type="AlphaFoldDB" id="A0A238UZS2"/>
<dbReference type="InterPro" id="IPR038765">
    <property type="entry name" value="Papain-like_cys_pep_sf"/>
</dbReference>
<dbReference type="GO" id="GO:0006508">
    <property type="term" value="P:proteolysis"/>
    <property type="evidence" value="ECO:0007669"/>
    <property type="project" value="UniProtKB-KW"/>
</dbReference>
<evidence type="ECO:0000259" key="2">
    <source>
        <dbReference type="SMART" id="SM00460"/>
    </source>
</evidence>
<sequence length="293" mass="32161">MLYDIKLIITYNYAAPSMQARNVLRVLPLNRSGEQRRITGEVSFDPKPQERVDWTDFFGNAMTEIAFVQPLTKLTVQVQSRVERIAQAPQLDLSPTRPRLAQELADMPGLDADSPHHFLAPSPRVGFDGAITQFVGGILREGGTVLAAMRDVGRALHQEMRFDSKATDVNTPPAESFRNRHGVCQDFSHVMIAGLRAHGIPAGYVSGFLRTEPPEGQPRLEGADAMHAWVRVWCGAEVGWIEYDPTNDLMVGADHVVVAVGRDYSDVAPVKGAVRSSGGQKSRHTVDMVPLPG</sequence>
<dbReference type="GO" id="GO:0008233">
    <property type="term" value="F:peptidase activity"/>
    <property type="evidence" value="ECO:0007669"/>
    <property type="project" value="UniProtKB-KW"/>
</dbReference>
<dbReference type="SMART" id="SM00460">
    <property type="entry name" value="TGc"/>
    <property type="match status" value="1"/>
</dbReference>
<dbReference type="EMBL" id="FZNN01000001">
    <property type="protein sequence ID" value="SNR27516.1"/>
    <property type="molecule type" value="Genomic_DNA"/>
</dbReference>
<organism evidence="3 4">
    <name type="scientific">Puniceibacterium sediminis</name>
    <dbReference type="NCBI Taxonomy" id="1608407"/>
    <lineage>
        <taxon>Bacteria</taxon>
        <taxon>Pseudomonadati</taxon>
        <taxon>Pseudomonadota</taxon>
        <taxon>Alphaproteobacteria</taxon>
        <taxon>Rhodobacterales</taxon>
        <taxon>Paracoccaceae</taxon>
        <taxon>Puniceibacterium</taxon>
    </lineage>
</organism>
<keyword evidence="3" id="KW-0645">Protease</keyword>
<dbReference type="Pfam" id="PF08379">
    <property type="entry name" value="Bact_transglu_N"/>
    <property type="match status" value="1"/>
</dbReference>
<evidence type="ECO:0000313" key="3">
    <source>
        <dbReference type="EMBL" id="SNR27516.1"/>
    </source>
</evidence>
<keyword evidence="4" id="KW-1185">Reference proteome</keyword>
<dbReference type="SUPFAM" id="SSF54001">
    <property type="entry name" value="Cysteine proteinases"/>
    <property type="match status" value="1"/>
</dbReference>